<accession>A0AB39X8K9</accession>
<sequence length="170" mass="18526">MSFLELSFDPSHHLTAVDVIESLAMSSQVLFDGSIQPQDKERLVTNNRLYKNLLKATSLATVQERLACCEQAATQSWLMIDDWLTNPASWVDESPIADADAAAFCRALHEGVALEGSALQSYAEQVADDLSFLGAKAVAEVLLAMPNSFAHTTLQNAGGYFQSCWQVSLI</sequence>
<protein>
    <submittedName>
        <fullName evidence="1">Uncharacterized protein</fullName>
    </submittedName>
</protein>
<gene>
    <name evidence="1" type="ORF">AB8S08_02735</name>
</gene>
<name>A0AB39X8K9_9GAMM</name>
<evidence type="ECO:0000313" key="1">
    <source>
        <dbReference type="EMBL" id="XDV10136.1"/>
    </source>
</evidence>
<reference evidence="1" key="1">
    <citation type="submission" date="2024-07" db="EMBL/GenBank/DDBJ databases">
        <title>Whole genome sequence of bacterial strains from algal surface.</title>
        <authorList>
            <person name="Kumar P."/>
        </authorList>
    </citation>
    <scope>NUCLEOTIDE SEQUENCE</scope>
    <source>
        <strain evidence="1">PP-1MA</strain>
    </source>
</reference>
<organism evidence="1">
    <name type="scientific">Pseudidiomarina sp. PP-1MA</name>
    <dbReference type="NCBI Taxonomy" id="3237706"/>
    <lineage>
        <taxon>Bacteria</taxon>
        <taxon>Pseudomonadati</taxon>
        <taxon>Pseudomonadota</taxon>
        <taxon>Gammaproteobacteria</taxon>
        <taxon>Alteromonadales</taxon>
        <taxon>Idiomarinaceae</taxon>
        <taxon>Pseudidiomarina</taxon>
    </lineage>
</organism>
<dbReference type="RefSeq" id="WP_369743457.1">
    <property type="nucleotide sequence ID" value="NZ_CP165718.1"/>
</dbReference>
<proteinExistence type="predicted"/>
<dbReference type="AlphaFoldDB" id="A0AB39X8K9"/>
<dbReference type="EMBL" id="CP165718">
    <property type="protein sequence ID" value="XDV10136.1"/>
    <property type="molecule type" value="Genomic_DNA"/>
</dbReference>